<keyword evidence="2" id="KW-0238">DNA-binding</keyword>
<dbReference type="Gene3D" id="1.10.10.60">
    <property type="entry name" value="Homeodomain-like"/>
    <property type="match status" value="2"/>
</dbReference>
<dbReference type="AlphaFoldDB" id="A0A849I5E1"/>
<evidence type="ECO:0000256" key="2">
    <source>
        <dbReference type="ARBA" id="ARBA00023125"/>
    </source>
</evidence>
<keyword evidence="3" id="KW-0804">Transcription</keyword>
<dbReference type="PROSITE" id="PS00041">
    <property type="entry name" value="HTH_ARAC_FAMILY_1"/>
    <property type="match status" value="1"/>
</dbReference>
<sequence length="301" mass="32735">MTIPSPCEALTSQINAAVPHIVTRLGGSSVSIVRHRPRSIGEGDLISVAAEDAYVIIYQLVDHPRHDTWLGGRFTPAGPAPRGTLNIVHLGEGLSARLLAPFDSLIFHIPLASLNELADRERLPPVSALRTPSEEAIGDPLLRDLQDSLLHMLDRPDGTSRLLRDHLVMGLHAHFAERYGGLGTGQPHRPGGLASWQERRAKELIASNLAKDLTLAEVAAECRLSPAHFARAFKASTGSTPHGWLQARRIERAKELLAKQNLALAEVALACGYADQSHLTRTFGARVGMSPGVWRRTYSRA</sequence>
<dbReference type="PROSITE" id="PS01124">
    <property type="entry name" value="HTH_ARAC_FAMILY_2"/>
    <property type="match status" value="1"/>
</dbReference>
<dbReference type="EMBL" id="JABEPP010000001">
    <property type="protein sequence ID" value="NNM71619.1"/>
    <property type="molecule type" value="Genomic_DNA"/>
</dbReference>
<dbReference type="InterPro" id="IPR018062">
    <property type="entry name" value="HTH_AraC-typ_CS"/>
</dbReference>
<dbReference type="Pfam" id="PF12833">
    <property type="entry name" value="HTH_18"/>
    <property type="match status" value="1"/>
</dbReference>
<dbReference type="GO" id="GO:0003700">
    <property type="term" value="F:DNA-binding transcription factor activity"/>
    <property type="evidence" value="ECO:0007669"/>
    <property type="project" value="InterPro"/>
</dbReference>
<comment type="caution">
    <text evidence="5">The sequence shown here is derived from an EMBL/GenBank/DDBJ whole genome shotgun (WGS) entry which is preliminary data.</text>
</comment>
<dbReference type="SMART" id="SM00342">
    <property type="entry name" value="HTH_ARAC"/>
    <property type="match status" value="1"/>
</dbReference>
<dbReference type="InterPro" id="IPR050204">
    <property type="entry name" value="AraC_XylS_family_regulators"/>
</dbReference>
<evidence type="ECO:0000313" key="6">
    <source>
        <dbReference type="Proteomes" id="UP000564885"/>
    </source>
</evidence>
<keyword evidence="1" id="KW-0805">Transcription regulation</keyword>
<feature type="domain" description="HTH araC/xylS-type" evidence="4">
    <location>
        <begin position="199"/>
        <end position="297"/>
    </location>
</feature>
<organism evidence="5 6">
    <name type="scientific">Enterovirga aerilata</name>
    <dbReference type="NCBI Taxonomy" id="2730920"/>
    <lineage>
        <taxon>Bacteria</taxon>
        <taxon>Pseudomonadati</taxon>
        <taxon>Pseudomonadota</taxon>
        <taxon>Alphaproteobacteria</taxon>
        <taxon>Hyphomicrobiales</taxon>
        <taxon>Methylobacteriaceae</taxon>
        <taxon>Enterovirga</taxon>
    </lineage>
</organism>
<proteinExistence type="predicted"/>
<dbReference type="RefSeq" id="WP_171217059.1">
    <property type="nucleotide sequence ID" value="NZ_JABEPP010000001.1"/>
</dbReference>
<dbReference type="SUPFAM" id="SSF46689">
    <property type="entry name" value="Homeodomain-like"/>
    <property type="match status" value="2"/>
</dbReference>
<gene>
    <name evidence="5" type="ORF">HJG44_04295</name>
</gene>
<dbReference type="PANTHER" id="PTHR46796">
    <property type="entry name" value="HTH-TYPE TRANSCRIPTIONAL ACTIVATOR RHAS-RELATED"/>
    <property type="match status" value="1"/>
</dbReference>
<accession>A0A849I5E1</accession>
<reference evidence="5 6" key="1">
    <citation type="submission" date="2020-04" db="EMBL/GenBank/DDBJ databases">
        <title>Enterovirga sp. isolate from soil.</title>
        <authorList>
            <person name="Chea S."/>
            <person name="Kim D.-U."/>
        </authorList>
    </citation>
    <scope>NUCLEOTIDE SEQUENCE [LARGE SCALE GENOMIC DNA]</scope>
    <source>
        <strain evidence="5 6">DB1703</strain>
    </source>
</reference>
<dbReference type="GO" id="GO:0043565">
    <property type="term" value="F:sequence-specific DNA binding"/>
    <property type="evidence" value="ECO:0007669"/>
    <property type="project" value="InterPro"/>
</dbReference>
<evidence type="ECO:0000313" key="5">
    <source>
        <dbReference type="EMBL" id="NNM71619.1"/>
    </source>
</evidence>
<evidence type="ECO:0000259" key="4">
    <source>
        <dbReference type="PROSITE" id="PS01124"/>
    </source>
</evidence>
<dbReference type="Proteomes" id="UP000564885">
    <property type="component" value="Unassembled WGS sequence"/>
</dbReference>
<keyword evidence="6" id="KW-1185">Reference proteome</keyword>
<dbReference type="InterPro" id="IPR018060">
    <property type="entry name" value="HTH_AraC"/>
</dbReference>
<evidence type="ECO:0000256" key="1">
    <source>
        <dbReference type="ARBA" id="ARBA00023015"/>
    </source>
</evidence>
<evidence type="ECO:0000256" key="3">
    <source>
        <dbReference type="ARBA" id="ARBA00023163"/>
    </source>
</evidence>
<dbReference type="PANTHER" id="PTHR46796:SF14">
    <property type="entry name" value="TRANSCRIPTIONAL REGULATORY PROTEIN"/>
    <property type="match status" value="1"/>
</dbReference>
<dbReference type="InterPro" id="IPR009057">
    <property type="entry name" value="Homeodomain-like_sf"/>
</dbReference>
<protein>
    <submittedName>
        <fullName evidence="5">Helix-turn-helix transcriptional regulator</fullName>
    </submittedName>
</protein>
<name>A0A849I5E1_9HYPH</name>